<accession>A0A0F5HK26</accession>
<dbReference type="RefSeq" id="WP_099098585.1">
    <property type="nucleotide sequence ID" value="NZ_JWIQ02000006.1"/>
</dbReference>
<gene>
    <name evidence="2" type="ORF">QY95_00566</name>
</gene>
<evidence type="ECO:0000256" key="1">
    <source>
        <dbReference type="SAM" id="MobiDB-lite"/>
    </source>
</evidence>
<name>A0A0F5HK26_BACTR</name>
<reference evidence="2" key="1">
    <citation type="submission" date="2015-02" db="EMBL/GenBank/DDBJ databases">
        <title>Genome Assembly of Bacillaceae bacterium MTCC 8252.</title>
        <authorList>
            <person name="Verma A."/>
            <person name="Khatri I."/>
            <person name="Mual P."/>
            <person name="Subramanian S."/>
            <person name="Krishnamurthi S."/>
        </authorList>
    </citation>
    <scope>NUCLEOTIDE SEQUENCE [LARGE SCALE GENOMIC DNA]</scope>
    <source>
        <strain evidence="2">MTCC 8252</strain>
    </source>
</reference>
<accession>A0A0F5I803</accession>
<protein>
    <submittedName>
        <fullName evidence="2">Uncharacterized protein</fullName>
    </submittedName>
</protein>
<organism evidence="2 3">
    <name type="scientific">Bacillus thermotolerans</name>
    <name type="common">Quasibacillus thermotolerans</name>
    <dbReference type="NCBI Taxonomy" id="1221996"/>
    <lineage>
        <taxon>Bacteria</taxon>
        <taxon>Bacillati</taxon>
        <taxon>Bacillota</taxon>
        <taxon>Bacilli</taxon>
        <taxon>Bacillales</taxon>
        <taxon>Bacillaceae</taxon>
        <taxon>Bacillus</taxon>
    </lineage>
</organism>
<evidence type="ECO:0000313" key="2">
    <source>
        <dbReference type="EMBL" id="KKB41759.1"/>
    </source>
</evidence>
<dbReference type="AlphaFoldDB" id="A0A0F5HK26"/>
<proteinExistence type="predicted"/>
<evidence type="ECO:0000313" key="3">
    <source>
        <dbReference type="Proteomes" id="UP000031563"/>
    </source>
</evidence>
<keyword evidence="3" id="KW-1185">Reference proteome</keyword>
<sequence>MLKKLIQSLLNQKQKKSYRKYSSSDHRYHKRSHHPSKYGHHYYKRKGRSSSFYSS</sequence>
<feature type="region of interest" description="Disordered" evidence="1">
    <location>
        <begin position="11"/>
        <end position="55"/>
    </location>
</feature>
<dbReference type="STRING" id="1221996.QY95_00566"/>
<dbReference type="Proteomes" id="UP000031563">
    <property type="component" value="Unassembled WGS sequence"/>
</dbReference>
<feature type="compositionally biased region" description="Basic residues" evidence="1">
    <location>
        <begin position="27"/>
        <end position="48"/>
    </location>
</feature>
<dbReference type="EMBL" id="JWIR02000019">
    <property type="protein sequence ID" value="KKB41759.1"/>
    <property type="molecule type" value="Genomic_DNA"/>
</dbReference>
<comment type="caution">
    <text evidence="2">The sequence shown here is derived from an EMBL/GenBank/DDBJ whole genome shotgun (WGS) entry which is preliminary data.</text>
</comment>